<organism evidence="2 3">
    <name type="scientific">Enterobacter cancerogenus</name>
    <dbReference type="NCBI Taxonomy" id="69218"/>
    <lineage>
        <taxon>Bacteria</taxon>
        <taxon>Pseudomonadati</taxon>
        <taxon>Pseudomonadota</taxon>
        <taxon>Gammaproteobacteria</taxon>
        <taxon>Enterobacterales</taxon>
        <taxon>Enterobacteriaceae</taxon>
        <taxon>Enterobacter</taxon>
        <taxon>Enterobacter cloacae complex</taxon>
    </lineage>
</organism>
<sequence length="52" mass="5606">MEVIMTNSIKGSDLLSKRMLALSGLLMTLSNIGLSPFVAVPVSIALVYILRK</sequence>
<gene>
    <name evidence="2" type="ORF">NCTC12126_00294</name>
</gene>
<name>A0A484WDN7_9ENTR</name>
<keyword evidence="1" id="KW-1133">Transmembrane helix</keyword>
<feature type="transmembrane region" description="Helical" evidence="1">
    <location>
        <begin position="20"/>
        <end position="50"/>
    </location>
</feature>
<proteinExistence type="predicted"/>
<dbReference type="EMBL" id="CAADIW010000003">
    <property type="protein sequence ID" value="VFS08613.1"/>
    <property type="molecule type" value="Genomic_DNA"/>
</dbReference>
<dbReference type="AlphaFoldDB" id="A0A484WDN7"/>
<reference evidence="2 3" key="1">
    <citation type="submission" date="2019-03" db="EMBL/GenBank/DDBJ databases">
        <authorList>
            <consortium name="Pathogen Informatics"/>
        </authorList>
    </citation>
    <scope>NUCLEOTIDE SEQUENCE [LARGE SCALE GENOMIC DNA]</scope>
    <source>
        <strain evidence="2 3">NCTC12126</strain>
    </source>
</reference>
<accession>A0A484WDN7</accession>
<dbReference type="Proteomes" id="UP000351155">
    <property type="component" value="Unassembled WGS sequence"/>
</dbReference>
<evidence type="ECO:0000313" key="3">
    <source>
        <dbReference type="Proteomes" id="UP000351155"/>
    </source>
</evidence>
<protein>
    <submittedName>
        <fullName evidence="2">Uncharacterized protein</fullName>
    </submittedName>
</protein>
<evidence type="ECO:0000313" key="2">
    <source>
        <dbReference type="EMBL" id="VFS08613.1"/>
    </source>
</evidence>
<keyword evidence="1" id="KW-0812">Transmembrane</keyword>
<keyword evidence="1" id="KW-0472">Membrane</keyword>
<evidence type="ECO:0000256" key="1">
    <source>
        <dbReference type="SAM" id="Phobius"/>
    </source>
</evidence>